<comment type="caution">
    <text evidence="1">The sequence shown here is derived from an EMBL/GenBank/DDBJ whole genome shotgun (WGS) entry which is preliminary data.</text>
</comment>
<reference evidence="1 2" key="1">
    <citation type="journal article" date="2023" name="Plants (Basel)">
        <title>Bridging the Gap: Combining Genomics and Transcriptomics Approaches to Understand Stylosanthes scabra, an Orphan Legume from the Brazilian Caatinga.</title>
        <authorList>
            <person name="Ferreira-Neto J.R.C."/>
            <person name="da Silva M.D."/>
            <person name="Binneck E."/>
            <person name="de Melo N.F."/>
            <person name="da Silva R.H."/>
            <person name="de Melo A.L.T.M."/>
            <person name="Pandolfi V."/>
            <person name="Bustamante F.O."/>
            <person name="Brasileiro-Vidal A.C."/>
            <person name="Benko-Iseppon A.M."/>
        </authorList>
    </citation>
    <scope>NUCLEOTIDE SEQUENCE [LARGE SCALE GENOMIC DNA]</scope>
    <source>
        <tissue evidence="1">Leaves</tissue>
    </source>
</reference>
<dbReference type="EMBL" id="JASCZI010031041">
    <property type="protein sequence ID" value="MED6125757.1"/>
    <property type="molecule type" value="Genomic_DNA"/>
</dbReference>
<accession>A0ABU6RP34</accession>
<organism evidence="1 2">
    <name type="scientific">Stylosanthes scabra</name>
    <dbReference type="NCBI Taxonomy" id="79078"/>
    <lineage>
        <taxon>Eukaryota</taxon>
        <taxon>Viridiplantae</taxon>
        <taxon>Streptophyta</taxon>
        <taxon>Embryophyta</taxon>
        <taxon>Tracheophyta</taxon>
        <taxon>Spermatophyta</taxon>
        <taxon>Magnoliopsida</taxon>
        <taxon>eudicotyledons</taxon>
        <taxon>Gunneridae</taxon>
        <taxon>Pentapetalae</taxon>
        <taxon>rosids</taxon>
        <taxon>fabids</taxon>
        <taxon>Fabales</taxon>
        <taxon>Fabaceae</taxon>
        <taxon>Papilionoideae</taxon>
        <taxon>50 kb inversion clade</taxon>
        <taxon>dalbergioids sensu lato</taxon>
        <taxon>Dalbergieae</taxon>
        <taxon>Pterocarpus clade</taxon>
        <taxon>Stylosanthes</taxon>
    </lineage>
</organism>
<evidence type="ECO:0000313" key="2">
    <source>
        <dbReference type="Proteomes" id="UP001341840"/>
    </source>
</evidence>
<proteinExistence type="predicted"/>
<protein>
    <submittedName>
        <fullName evidence="1">Uncharacterized protein</fullName>
    </submittedName>
</protein>
<sequence>MSKIEKRRKGAIVIGLEQTWTLWKEEFNTYKSHDEHLRSKQVGSNAIGKLTSRALQLCIDVLYAYAHATDMYAHKAGVMCKSHFLTCALNLVQVALLDIGIGVNSATLWWENDPSPYSEFRIVSESGCEWPIKWRRCRGNENGMSLSSINHQGFSKQVMEEAYLYDQGYTP</sequence>
<keyword evidence="2" id="KW-1185">Reference proteome</keyword>
<evidence type="ECO:0000313" key="1">
    <source>
        <dbReference type="EMBL" id="MED6125757.1"/>
    </source>
</evidence>
<gene>
    <name evidence="1" type="ORF">PIB30_071689</name>
</gene>
<name>A0ABU6RP34_9FABA</name>
<dbReference type="Proteomes" id="UP001341840">
    <property type="component" value="Unassembled WGS sequence"/>
</dbReference>